<dbReference type="EMBL" id="CP041692">
    <property type="protein sequence ID" value="QDP95722.1"/>
    <property type="molecule type" value="Genomic_DNA"/>
</dbReference>
<keyword evidence="7 10" id="KW-1133">Transmembrane helix</keyword>
<keyword evidence="2" id="KW-0813">Transport</keyword>
<feature type="transmembrane region" description="Helical" evidence="10">
    <location>
        <begin position="25"/>
        <end position="55"/>
    </location>
</feature>
<keyword evidence="6 10" id="KW-0812">Transmembrane</keyword>
<evidence type="ECO:0000256" key="7">
    <source>
        <dbReference type="ARBA" id="ARBA00022989"/>
    </source>
</evidence>
<evidence type="ECO:0000256" key="9">
    <source>
        <dbReference type="ARBA" id="ARBA00023136"/>
    </source>
</evidence>
<feature type="transmembrane region" description="Helical" evidence="10">
    <location>
        <begin position="169"/>
        <end position="189"/>
    </location>
</feature>
<evidence type="ECO:0000256" key="8">
    <source>
        <dbReference type="ARBA" id="ARBA00023032"/>
    </source>
</evidence>
<feature type="transmembrane region" description="Helical" evidence="10">
    <location>
        <begin position="75"/>
        <end position="100"/>
    </location>
</feature>
<dbReference type="RefSeq" id="WP_143985690.1">
    <property type="nucleotide sequence ID" value="NZ_CP041692.1"/>
</dbReference>
<dbReference type="Pfam" id="PF07264">
    <property type="entry name" value="EI24"/>
    <property type="match status" value="1"/>
</dbReference>
<evidence type="ECO:0000313" key="11">
    <source>
        <dbReference type="EMBL" id="QDP95722.1"/>
    </source>
</evidence>
<organism evidence="11 12">
    <name type="scientific">Microlunatus elymi</name>
    <dbReference type="NCBI Taxonomy" id="2596828"/>
    <lineage>
        <taxon>Bacteria</taxon>
        <taxon>Bacillati</taxon>
        <taxon>Actinomycetota</taxon>
        <taxon>Actinomycetes</taxon>
        <taxon>Propionibacteriales</taxon>
        <taxon>Propionibacteriaceae</taxon>
        <taxon>Microlunatus</taxon>
    </lineage>
</organism>
<feature type="transmembrane region" description="Helical" evidence="10">
    <location>
        <begin position="140"/>
        <end position="163"/>
    </location>
</feature>
<keyword evidence="5" id="KW-0028">Amino-acid biosynthesis</keyword>
<keyword evidence="3" id="KW-1003">Cell membrane</keyword>
<evidence type="ECO:0000313" key="12">
    <source>
        <dbReference type="Proteomes" id="UP000319263"/>
    </source>
</evidence>
<dbReference type="OrthoDB" id="3375053at2"/>
<keyword evidence="4" id="KW-0997">Cell inner membrane</keyword>
<gene>
    <name evidence="11" type="ORF">FOE78_07235</name>
</gene>
<dbReference type="KEGG" id="mik:FOE78_07235"/>
<keyword evidence="9 10" id="KW-0472">Membrane</keyword>
<keyword evidence="8" id="KW-0764">Sulfate transport</keyword>
<dbReference type="AlphaFoldDB" id="A0A516PX35"/>
<dbReference type="GO" id="GO:0019344">
    <property type="term" value="P:cysteine biosynthetic process"/>
    <property type="evidence" value="ECO:0007669"/>
    <property type="project" value="TreeGrafter"/>
</dbReference>
<dbReference type="GO" id="GO:0005886">
    <property type="term" value="C:plasma membrane"/>
    <property type="evidence" value="ECO:0007669"/>
    <property type="project" value="TreeGrafter"/>
</dbReference>
<proteinExistence type="predicted"/>
<feature type="transmembrane region" description="Helical" evidence="10">
    <location>
        <begin position="210"/>
        <end position="234"/>
    </location>
</feature>
<evidence type="ECO:0000256" key="3">
    <source>
        <dbReference type="ARBA" id="ARBA00022475"/>
    </source>
</evidence>
<evidence type="ECO:0000256" key="6">
    <source>
        <dbReference type="ARBA" id="ARBA00022692"/>
    </source>
</evidence>
<dbReference type="GO" id="GO:0000103">
    <property type="term" value="P:sulfate assimilation"/>
    <property type="evidence" value="ECO:0007669"/>
    <property type="project" value="TreeGrafter"/>
</dbReference>
<comment type="subcellular location">
    <subcellularLocation>
        <location evidence="1">Membrane</location>
        <topology evidence="1">Multi-pass membrane protein</topology>
    </subcellularLocation>
</comment>
<keyword evidence="12" id="KW-1185">Reference proteome</keyword>
<accession>A0A516PX35</accession>
<evidence type="ECO:0000256" key="4">
    <source>
        <dbReference type="ARBA" id="ARBA00022519"/>
    </source>
</evidence>
<dbReference type="PANTHER" id="PTHR37468:SF1">
    <property type="entry name" value="SULFATE TRANSPORTER CYSZ"/>
    <property type="match status" value="1"/>
</dbReference>
<reference evidence="11 12" key="1">
    <citation type="submission" date="2019-07" db="EMBL/GenBank/DDBJ databases">
        <title>Microlunatus dokdonensis sp. nov. isolated from the rhizospheric soil of the wild plant Elymus tsukushiensis.</title>
        <authorList>
            <person name="Ghim S.-Y."/>
            <person name="Hwang Y.-J."/>
            <person name="Son J.-S."/>
            <person name="Shin J.-H."/>
        </authorList>
    </citation>
    <scope>NUCLEOTIDE SEQUENCE [LARGE SCALE GENOMIC DNA]</scope>
    <source>
        <strain evidence="11 12">KUDC0627</strain>
    </source>
</reference>
<name>A0A516PX35_9ACTN</name>
<dbReference type="PANTHER" id="PTHR37468">
    <property type="entry name" value="SULFATE TRANSPORTER CYSZ"/>
    <property type="match status" value="1"/>
</dbReference>
<evidence type="ECO:0000256" key="5">
    <source>
        <dbReference type="ARBA" id="ARBA00022605"/>
    </source>
</evidence>
<evidence type="ECO:0000256" key="10">
    <source>
        <dbReference type="SAM" id="Phobius"/>
    </source>
</evidence>
<evidence type="ECO:0000256" key="2">
    <source>
        <dbReference type="ARBA" id="ARBA00022448"/>
    </source>
</evidence>
<dbReference type="InterPro" id="IPR059112">
    <property type="entry name" value="CysZ/EI24"/>
</dbReference>
<evidence type="ECO:0000256" key="1">
    <source>
        <dbReference type="ARBA" id="ARBA00004141"/>
    </source>
</evidence>
<dbReference type="GO" id="GO:0009675">
    <property type="term" value="F:high-affinity sulfate:proton symporter activity"/>
    <property type="evidence" value="ECO:0007669"/>
    <property type="project" value="TreeGrafter"/>
</dbReference>
<protein>
    <recommendedName>
        <fullName evidence="13">CysZ protein</fullName>
    </recommendedName>
</protein>
<evidence type="ECO:0008006" key="13">
    <source>
        <dbReference type="Google" id="ProtNLM"/>
    </source>
</evidence>
<sequence>MIKELLAGAAILPRAFQLVTARRQLFLLGALPPLITSVIFLAVLITLISNLHTLLPFLASFSDDWVAGLHLTIEIAFGVGLVGGPMLIMVLVFTAITLLIGAPAYDKIAELTEAELGHAPADTADAPLLRSAGRAIRQSLALVAVSVAGAIVFALLGFIPVIGQTVIPVLSTVFGSWLLCIELLSPAFERRGRLRIADRRAAMGQHRMRTLGFAIPTFLLLAIPFVAVLVFPAATAGGTILAREVLPNDERLC</sequence>
<dbReference type="Proteomes" id="UP000319263">
    <property type="component" value="Chromosome"/>
</dbReference>
<dbReference type="InterPro" id="IPR050480">
    <property type="entry name" value="CysZ-like"/>
</dbReference>